<dbReference type="InterPro" id="IPR036641">
    <property type="entry name" value="HPT_dom_sf"/>
</dbReference>
<dbReference type="Pfam" id="PF00072">
    <property type="entry name" value="Response_reg"/>
    <property type="match status" value="1"/>
</dbReference>
<accession>A0A4Z1R680</accession>
<reference evidence="7 8" key="1">
    <citation type="submission" date="2019-01" db="EMBL/GenBank/DDBJ databases">
        <authorList>
            <person name="Zhang S."/>
        </authorList>
    </citation>
    <scope>NUCLEOTIDE SEQUENCE [LARGE SCALE GENOMIC DNA]</scope>
    <source>
        <strain evidence="7 8">1626</strain>
    </source>
</reference>
<evidence type="ECO:0000256" key="4">
    <source>
        <dbReference type="PROSITE-ProRule" id="PRU00169"/>
    </source>
</evidence>
<keyword evidence="2" id="KW-0902">Two-component regulatory system</keyword>
<evidence type="ECO:0000256" key="1">
    <source>
        <dbReference type="ARBA" id="ARBA00022553"/>
    </source>
</evidence>
<dbReference type="AlphaFoldDB" id="A0A4Z1R680"/>
<gene>
    <name evidence="7" type="ORF">E4582_06270</name>
</gene>
<dbReference type="GO" id="GO:0004672">
    <property type="term" value="F:protein kinase activity"/>
    <property type="evidence" value="ECO:0007669"/>
    <property type="project" value="UniProtKB-ARBA"/>
</dbReference>
<keyword evidence="8" id="KW-1185">Reference proteome</keyword>
<dbReference type="Gene3D" id="1.20.120.160">
    <property type="entry name" value="HPT domain"/>
    <property type="match status" value="1"/>
</dbReference>
<evidence type="ECO:0000313" key="8">
    <source>
        <dbReference type="Proteomes" id="UP000298681"/>
    </source>
</evidence>
<dbReference type="InterPro" id="IPR001789">
    <property type="entry name" value="Sig_transdc_resp-reg_receiver"/>
</dbReference>
<dbReference type="InterPro" id="IPR008207">
    <property type="entry name" value="Sig_transdc_His_kin_Hpt_dom"/>
</dbReference>
<dbReference type="SMART" id="SM00448">
    <property type="entry name" value="REC"/>
    <property type="match status" value="1"/>
</dbReference>
<dbReference type="GO" id="GO:0000160">
    <property type="term" value="P:phosphorelay signal transduction system"/>
    <property type="evidence" value="ECO:0007669"/>
    <property type="project" value="UniProtKB-KW"/>
</dbReference>
<dbReference type="PANTHER" id="PTHR44591">
    <property type="entry name" value="STRESS RESPONSE REGULATOR PROTEIN 1"/>
    <property type="match status" value="1"/>
</dbReference>
<evidence type="ECO:0000256" key="3">
    <source>
        <dbReference type="PROSITE-ProRule" id="PRU00110"/>
    </source>
</evidence>
<feature type="domain" description="HPt" evidence="6">
    <location>
        <begin position="158"/>
        <end position="248"/>
    </location>
</feature>
<dbReference type="RefSeq" id="WP_134673793.1">
    <property type="nucleotide sequence ID" value="NZ_SPUH01000001.1"/>
</dbReference>
<evidence type="ECO:0000256" key="2">
    <source>
        <dbReference type="ARBA" id="ARBA00023012"/>
    </source>
</evidence>
<dbReference type="InterPro" id="IPR050595">
    <property type="entry name" value="Bact_response_regulator"/>
</dbReference>
<keyword evidence="1 4" id="KW-0597">Phosphoprotein</keyword>
<dbReference type="CDD" id="cd00156">
    <property type="entry name" value="REC"/>
    <property type="match status" value="1"/>
</dbReference>
<dbReference type="SUPFAM" id="SSF52172">
    <property type="entry name" value="CheY-like"/>
    <property type="match status" value="1"/>
</dbReference>
<dbReference type="Pfam" id="PF01627">
    <property type="entry name" value="Hpt"/>
    <property type="match status" value="1"/>
</dbReference>
<feature type="modified residue" description="4-aspartylphosphate" evidence="4">
    <location>
        <position position="59"/>
    </location>
</feature>
<dbReference type="InterPro" id="IPR011006">
    <property type="entry name" value="CheY-like_superfamily"/>
</dbReference>
<evidence type="ECO:0000259" key="6">
    <source>
        <dbReference type="PROSITE" id="PS50894"/>
    </source>
</evidence>
<dbReference type="PROSITE" id="PS50894">
    <property type="entry name" value="HPT"/>
    <property type="match status" value="1"/>
</dbReference>
<name>A0A4Z1R680_9GAMM</name>
<dbReference type="Gene3D" id="3.40.50.2300">
    <property type="match status" value="1"/>
</dbReference>
<dbReference type="Proteomes" id="UP000298681">
    <property type="component" value="Unassembled WGS sequence"/>
</dbReference>
<feature type="domain" description="Response regulatory" evidence="5">
    <location>
        <begin position="10"/>
        <end position="124"/>
    </location>
</feature>
<sequence>MDRSGPSTPRLLLVEDEPASRLFLQAAAAALPAQVDTAARLSEAYALAQTRDYALWMVDANLPDGDGGALLRRLREHGLETPAIAHTAACDEAERQRLLAEGFVDVAIKPLSAAAWQDAIRAALDGRAPDDGRGLPQPASASAPVWDDLAATRALGGNPTHVTALRDLFLAELPVVREQVVAAARIHDHDRLRGALHKLRASAGFVGAARVDRAVQALQAMPDDASALQGFLEATDQTFATPQSAHTA</sequence>
<evidence type="ECO:0000259" key="5">
    <source>
        <dbReference type="PROSITE" id="PS50110"/>
    </source>
</evidence>
<evidence type="ECO:0000313" key="7">
    <source>
        <dbReference type="EMBL" id="TKS54416.1"/>
    </source>
</evidence>
<dbReference type="SUPFAM" id="SSF47226">
    <property type="entry name" value="Histidine-containing phosphotransfer domain, HPT domain"/>
    <property type="match status" value="1"/>
</dbReference>
<proteinExistence type="predicted"/>
<organism evidence="7 8">
    <name type="scientific">Luteimonas yindakuii</name>
    <dbReference type="NCBI Taxonomy" id="2565782"/>
    <lineage>
        <taxon>Bacteria</taxon>
        <taxon>Pseudomonadati</taxon>
        <taxon>Pseudomonadota</taxon>
        <taxon>Gammaproteobacteria</taxon>
        <taxon>Lysobacterales</taxon>
        <taxon>Lysobacteraceae</taxon>
        <taxon>Luteimonas</taxon>
    </lineage>
</organism>
<comment type="caution">
    <text evidence="7">The sequence shown here is derived from an EMBL/GenBank/DDBJ whole genome shotgun (WGS) entry which is preliminary data.</text>
</comment>
<dbReference type="EMBL" id="SPUH01000001">
    <property type="protein sequence ID" value="TKS54416.1"/>
    <property type="molecule type" value="Genomic_DNA"/>
</dbReference>
<dbReference type="PROSITE" id="PS50110">
    <property type="entry name" value="RESPONSE_REGULATORY"/>
    <property type="match status" value="1"/>
</dbReference>
<protein>
    <submittedName>
        <fullName evidence="7">Response regulator</fullName>
    </submittedName>
</protein>
<dbReference type="PANTHER" id="PTHR44591:SF21">
    <property type="entry name" value="TWO-COMPONENT RESPONSE REGULATOR"/>
    <property type="match status" value="1"/>
</dbReference>
<feature type="modified residue" description="Phosphohistidine" evidence="3">
    <location>
        <position position="197"/>
    </location>
</feature>